<evidence type="ECO:0000313" key="3">
    <source>
        <dbReference type="Proteomes" id="UP001501490"/>
    </source>
</evidence>
<dbReference type="Proteomes" id="UP001501490">
    <property type="component" value="Unassembled WGS sequence"/>
</dbReference>
<reference evidence="3" key="1">
    <citation type="journal article" date="2019" name="Int. J. Syst. Evol. Microbiol.">
        <title>The Global Catalogue of Microorganisms (GCM) 10K type strain sequencing project: providing services to taxonomists for standard genome sequencing and annotation.</title>
        <authorList>
            <consortium name="The Broad Institute Genomics Platform"/>
            <consortium name="The Broad Institute Genome Sequencing Center for Infectious Disease"/>
            <person name="Wu L."/>
            <person name="Ma J."/>
        </authorList>
    </citation>
    <scope>NUCLEOTIDE SEQUENCE [LARGE SCALE GENOMIC DNA]</scope>
    <source>
        <strain evidence="3">JCM 16929</strain>
    </source>
</reference>
<feature type="domain" description="LarA-like N-terminal" evidence="1">
    <location>
        <begin position="39"/>
        <end position="202"/>
    </location>
</feature>
<gene>
    <name evidence="2" type="ORF">GCM10022236_03900</name>
</gene>
<evidence type="ECO:0000259" key="1">
    <source>
        <dbReference type="Pfam" id="PF09861"/>
    </source>
</evidence>
<evidence type="ECO:0000313" key="2">
    <source>
        <dbReference type="EMBL" id="GAA3605229.1"/>
    </source>
</evidence>
<comment type="caution">
    <text evidence="2">The sequence shown here is derived from an EMBL/GenBank/DDBJ whole genome shotgun (WGS) entry which is preliminary data.</text>
</comment>
<dbReference type="InterPro" id="IPR018657">
    <property type="entry name" value="LarA-like_N"/>
</dbReference>
<dbReference type="RefSeq" id="WP_344801388.1">
    <property type="nucleotide sequence ID" value="NZ_BAABAB010000003.1"/>
</dbReference>
<dbReference type="EMBL" id="BAABAB010000003">
    <property type="protein sequence ID" value="GAA3605229.1"/>
    <property type="molecule type" value="Genomic_DNA"/>
</dbReference>
<keyword evidence="3" id="KW-1185">Reference proteome</keyword>
<proteinExistence type="predicted"/>
<accession>A0ABP6ZC93</accession>
<dbReference type="Gene3D" id="3.40.50.11440">
    <property type="match status" value="1"/>
</dbReference>
<dbReference type="Gene3D" id="3.90.226.30">
    <property type="match status" value="1"/>
</dbReference>
<sequence length="524" mass="55846">MARPGFVLEVDDRTPPLAVPSGDGFRLERFPLGTRVVYPGDPIDPVPDIGEAIAEALDAPLESAPLSERLRAGMRLTIAFDDNSTPVPAMPSPDIRARIIEAVLTRAAAAGVDDVALICANGLNRRLTPAELEALVGERVFRSFFADDLLTNHDAEDLDAHTAVGATEAGVVSLNARVAQSDLLVYVHVAVPPNALAGPSGGPAGPAERLTAAGTVRQIRGLTGLQTRDERGQIAVGEAIGAVIGEAVEVFEVDAVLDNDSYTGLTDFLGRREWEWRVKDRVRAGVLRQGLRFAPTSPRRRAMDGVRGGYRTIAVNAGAPIAVRELSRDQVLAQQRVEIAGQSDVAVVGVPFANPYGVDSVVNPILAAWSALAGTLAAHVGMPVVREGGALIAFHPLSADFSPLHQPSYVDFFGEALTADSDPYAIQSEAEQRFATDAWYAHLYRTSHAFHGVHPVHRWYEIAAAREHLGDVVWVGADRANAERMGFRAASTLADALEIVGSSVGHDPTITFLHSPPAVVSDVR</sequence>
<dbReference type="Pfam" id="PF09861">
    <property type="entry name" value="Lar_N"/>
    <property type="match status" value="1"/>
</dbReference>
<organism evidence="2 3">
    <name type="scientific">Microlunatus ginsengisoli</name>
    <dbReference type="NCBI Taxonomy" id="363863"/>
    <lineage>
        <taxon>Bacteria</taxon>
        <taxon>Bacillati</taxon>
        <taxon>Actinomycetota</taxon>
        <taxon>Actinomycetes</taxon>
        <taxon>Propionibacteriales</taxon>
        <taxon>Propionibacteriaceae</taxon>
        <taxon>Microlunatus</taxon>
    </lineage>
</organism>
<name>A0ABP6ZC93_9ACTN</name>
<protein>
    <recommendedName>
        <fullName evidence="1">LarA-like N-terminal domain-containing protein</fullName>
    </recommendedName>
</protein>
<dbReference type="InterPro" id="IPR043166">
    <property type="entry name" value="LarA-like_C"/>
</dbReference>